<comment type="subunit">
    <text evidence="1 12">Homodimer.</text>
</comment>
<protein>
    <recommendedName>
        <fullName evidence="9 12">N-acetylmuramic acid 6-phosphate etherase</fullName>
        <shortName evidence="12">MurNAc-6-P etherase</shortName>
        <ecNumber evidence="8 12">4.2.1.126</ecNumber>
    </recommendedName>
    <alternativeName>
        <fullName evidence="11 12">N-acetylmuramic acid 6-phosphate hydrolase</fullName>
    </alternativeName>
    <alternativeName>
        <fullName evidence="10 12">N-acetylmuramic acid 6-phosphate lyase</fullName>
    </alternativeName>
</protein>
<evidence type="ECO:0000256" key="12">
    <source>
        <dbReference type="HAMAP-Rule" id="MF_00068"/>
    </source>
</evidence>
<evidence type="ECO:0000313" key="15">
    <source>
        <dbReference type="Proteomes" id="UP000198636"/>
    </source>
</evidence>
<dbReference type="PROSITE" id="PS51464">
    <property type="entry name" value="SIS"/>
    <property type="match status" value="1"/>
</dbReference>
<dbReference type="Gene3D" id="3.40.50.10490">
    <property type="entry name" value="Glucose-6-phosphate isomerase like protein, domain 1"/>
    <property type="match status" value="1"/>
</dbReference>
<dbReference type="Gene3D" id="1.10.8.1080">
    <property type="match status" value="1"/>
</dbReference>
<evidence type="ECO:0000256" key="9">
    <source>
        <dbReference type="ARBA" id="ARBA00070061"/>
    </source>
</evidence>
<evidence type="ECO:0000256" key="8">
    <source>
        <dbReference type="ARBA" id="ARBA00067056"/>
    </source>
</evidence>
<dbReference type="GO" id="GO:0016835">
    <property type="term" value="F:carbon-oxygen lyase activity"/>
    <property type="evidence" value="ECO:0007669"/>
    <property type="project" value="UniProtKB-UniRule"/>
</dbReference>
<evidence type="ECO:0000256" key="5">
    <source>
        <dbReference type="ARBA" id="ARBA00060595"/>
    </source>
</evidence>
<dbReference type="NCBIfam" id="NF003915">
    <property type="entry name" value="PRK05441.1"/>
    <property type="match status" value="1"/>
</dbReference>
<dbReference type="CDD" id="cd05007">
    <property type="entry name" value="SIS_Etherase"/>
    <property type="match status" value="1"/>
</dbReference>
<dbReference type="OrthoDB" id="9813395at2"/>
<dbReference type="EC" id="4.2.1.126" evidence="8 12"/>
<dbReference type="RefSeq" id="WP_091546376.1">
    <property type="nucleotide sequence ID" value="NZ_FMUS01000029.1"/>
</dbReference>
<dbReference type="PANTHER" id="PTHR10088">
    <property type="entry name" value="GLUCOKINASE REGULATORY PROTEIN"/>
    <property type="match status" value="1"/>
</dbReference>
<comment type="catalytic activity">
    <reaction evidence="4 12">
        <text>N-acetyl-D-muramate 6-phosphate + H2O = N-acetyl-D-glucosamine 6-phosphate + (R)-lactate</text>
        <dbReference type="Rhea" id="RHEA:26410"/>
        <dbReference type="ChEBI" id="CHEBI:15377"/>
        <dbReference type="ChEBI" id="CHEBI:16004"/>
        <dbReference type="ChEBI" id="CHEBI:57513"/>
        <dbReference type="ChEBI" id="CHEBI:58722"/>
        <dbReference type="EC" id="4.2.1.126"/>
    </reaction>
</comment>
<dbReference type="FunFam" id="3.40.50.10490:FF:000014">
    <property type="entry name" value="N-acetylmuramic acid 6-phosphate etherase"/>
    <property type="match status" value="1"/>
</dbReference>
<name>A0A1G5KNK7_9FIRM</name>
<keyword evidence="3 12" id="KW-0119">Carbohydrate metabolism</keyword>
<comment type="pathway">
    <text evidence="12">Amino-sugar metabolism; N-acetylmuramate degradation.</text>
</comment>
<dbReference type="NCBIfam" id="NF009222">
    <property type="entry name" value="PRK12570.1"/>
    <property type="match status" value="1"/>
</dbReference>
<dbReference type="HAMAP" id="MF_00068">
    <property type="entry name" value="MurQ"/>
    <property type="match status" value="1"/>
</dbReference>
<organism evidence="14 15">
    <name type="scientific">Alkaliphilus peptidifermentans DSM 18978</name>
    <dbReference type="NCBI Taxonomy" id="1120976"/>
    <lineage>
        <taxon>Bacteria</taxon>
        <taxon>Bacillati</taxon>
        <taxon>Bacillota</taxon>
        <taxon>Clostridia</taxon>
        <taxon>Peptostreptococcales</taxon>
        <taxon>Natronincolaceae</taxon>
        <taxon>Alkaliphilus</taxon>
    </lineage>
</organism>
<dbReference type="NCBIfam" id="TIGR00274">
    <property type="entry name" value="N-acetylmuramic acid 6-phosphate etherase"/>
    <property type="match status" value="1"/>
</dbReference>
<dbReference type="InterPro" id="IPR040190">
    <property type="entry name" value="MURQ/GCKR"/>
</dbReference>
<keyword evidence="2 12" id="KW-0456">Lyase</keyword>
<evidence type="ECO:0000256" key="10">
    <source>
        <dbReference type="ARBA" id="ARBA00077905"/>
    </source>
</evidence>
<comment type="miscellaneous">
    <text evidence="12">A lyase-type mechanism (elimination/hydration) is suggested for the cleavage of the lactyl ether bond of MurNAc 6-phosphate, with the formation of an alpha,beta-unsaturated aldehyde intermediate with (E)-stereochemistry, followed by the syn addition of water to give product.</text>
</comment>
<dbReference type="GO" id="GO:0097173">
    <property type="term" value="P:N-acetylmuramic acid catabolic process"/>
    <property type="evidence" value="ECO:0007669"/>
    <property type="project" value="UniProtKB-UniPathway"/>
</dbReference>
<feature type="domain" description="SIS" evidence="13">
    <location>
        <begin position="57"/>
        <end position="220"/>
    </location>
</feature>
<dbReference type="PANTHER" id="PTHR10088:SF4">
    <property type="entry name" value="GLUCOKINASE REGULATORY PROTEIN"/>
    <property type="match status" value="1"/>
</dbReference>
<dbReference type="Pfam" id="PF22645">
    <property type="entry name" value="GKRP_SIS_N"/>
    <property type="match status" value="1"/>
</dbReference>
<comment type="function">
    <text evidence="12">Specifically catalyzes the cleavage of the D-lactyl ether substituent of MurNAc 6-phosphate, producing GlcNAc 6-phosphate and D-lactate.</text>
</comment>
<feature type="active site" description="Proton donor" evidence="12">
    <location>
        <position position="85"/>
    </location>
</feature>
<evidence type="ECO:0000256" key="11">
    <source>
        <dbReference type="ARBA" id="ARBA00084049"/>
    </source>
</evidence>
<dbReference type="STRING" id="1120976.SAMN03080606_03618"/>
<dbReference type="GO" id="GO:0097367">
    <property type="term" value="F:carbohydrate derivative binding"/>
    <property type="evidence" value="ECO:0007669"/>
    <property type="project" value="InterPro"/>
</dbReference>
<evidence type="ECO:0000259" key="13">
    <source>
        <dbReference type="PROSITE" id="PS51464"/>
    </source>
</evidence>
<dbReference type="AlphaFoldDB" id="A0A1G5KNK7"/>
<comment type="pathway">
    <text evidence="5">Amino-sugar metabolism; 1,6-anhydro-N-acetylmuramate degradation.</text>
</comment>
<dbReference type="Proteomes" id="UP000198636">
    <property type="component" value="Unassembled WGS sequence"/>
</dbReference>
<evidence type="ECO:0000256" key="6">
    <source>
        <dbReference type="ARBA" id="ARBA00060672"/>
    </source>
</evidence>
<accession>A0A1G5KNK7</accession>
<evidence type="ECO:0000256" key="4">
    <source>
        <dbReference type="ARBA" id="ARBA00051747"/>
    </source>
</evidence>
<gene>
    <name evidence="12" type="primary">murQ</name>
    <name evidence="14" type="ORF">SAMN03080606_03618</name>
</gene>
<dbReference type="GO" id="GO:0046348">
    <property type="term" value="P:amino sugar catabolic process"/>
    <property type="evidence" value="ECO:0007669"/>
    <property type="project" value="InterPro"/>
</dbReference>
<dbReference type="InterPro" id="IPR046348">
    <property type="entry name" value="SIS_dom_sf"/>
</dbReference>
<evidence type="ECO:0000256" key="2">
    <source>
        <dbReference type="ARBA" id="ARBA00023239"/>
    </source>
</evidence>
<evidence type="ECO:0000256" key="3">
    <source>
        <dbReference type="ARBA" id="ARBA00023277"/>
    </source>
</evidence>
<evidence type="ECO:0000256" key="1">
    <source>
        <dbReference type="ARBA" id="ARBA00011738"/>
    </source>
</evidence>
<dbReference type="InterPro" id="IPR005488">
    <property type="entry name" value="Etherase_MurQ"/>
</dbReference>
<dbReference type="InterPro" id="IPR005486">
    <property type="entry name" value="Glucokinase_regulatory_CS"/>
</dbReference>
<dbReference type="GO" id="GO:0016803">
    <property type="term" value="F:ether hydrolase activity"/>
    <property type="evidence" value="ECO:0007669"/>
    <property type="project" value="TreeGrafter"/>
</dbReference>
<comment type="similarity">
    <text evidence="7 12">Belongs to the GCKR-like family. MurNAc-6-P etherase subfamily.</text>
</comment>
<evidence type="ECO:0000256" key="7">
    <source>
        <dbReference type="ARBA" id="ARBA00061234"/>
    </source>
</evidence>
<dbReference type="SUPFAM" id="SSF53697">
    <property type="entry name" value="SIS domain"/>
    <property type="match status" value="1"/>
</dbReference>
<feature type="active site" evidence="12">
    <location>
        <position position="116"/>
    </location>
</feature>
<dbReference type="PROSITE" id="PS01272">
    <property type="entry name" value="GCKR"/>
    <property type="match status" value="1"/>
</dbReference>
<proteinExistence type="inferred from homology"/>
<dbReference type="InterPro" id="IPR001347">
    <property type="entry name" value="SIS_dom"/>
</dbReference>
<reference evidence="14 15" key="1">
    <citation type="submission" date="2016-10" db="EMBL/GenBank/DDBJ databases">
        <authorList>
            <person name="de Groot N.N."/>
        </authorList>
    </citation>
    <scope>NUCLEOTIDE SEQUENCE [LARGE SCALE GENOMIC DNA]</scope>
    <source>
        <strain evidence="14 15">DSM 18978</strain>
    </source>
</reference>
<comment type="pathway">
    <text evidence="6">Cell wall biogenesis.</text>
</comment>
<dbReference type="FunFam" id="1.10.8.1080:FF:000001">
    <property type="entry name" value="N-acetylmuramic acid 6-phosphate etherase"/>
    <property type="match status" value="1"/>
</dbReference>
<evidence type="ECO:0000313" key="14">
    <source>
        <dbReference type="EMBL" id="SCZ01924.1"/>
    </source>
</evidence>
<keyword evidence="15" id="KW-1185">Reference proteome</keyword>
<sequence>MINKLGDLTTEKVNKIYSDIDEKSAFEIIKMMNEEDKKVALAIEKEMPRIANAVEKIVEAFKNGGRLVYIGAGTSGRLGILDAAECPPTFGTPSEMVVGIIAGGEKALYEAVEGAEDSEAEGQKDLEGIGLSKRDIVVGIAASGRTPYVLGGLSYAKEIGVYTISLCCNEQAIVSEIADIAITPVVGPEIIAGSTRLKSASAQKMVLNMLTTASMIGIGKVYKNLMVDVQTTNEKLLDRAKRIVMMATATTEEIAEKALKESNHQPKVAIVMIQSGCRPNEATAKLEKANGFVKKALEYIRGEEEIC</sequence>
<dbReference type="GO" id="GO:0009254">
    <property type="term" value="P:peptidoglycan turnover"/>
    <property type="evidence" value="ECO:0007669"/>
    <property type="project" value="TreeGrafter"/>
</dbReference>
<dbReference type="EMBL" id="FMUS01000029">
    <property type="protein sequence ID" value="SCZ01924.1"/>
    <property type="molecule type" value="Genomic_DNA"/>
</dbReference>
<dbReference type="UniPathway" id="UPA00342"/>